<keyword evidence="3" id="KW-1185">Reference proteome</keyword>
<dbReference type="RefSeq" id="WP_386414267.1">
    <property type="nucleotide sequence ID" value="NZ_JBHSZO010000015.1"/>
</dbReference>
<reference evidence="3" key="1">
    <citation type="journal article" date="2019" name="Int. J. Syst. Evol. Microbiol.">
        <title>The Global Catalogue of Microorganisms (GCM) 10K type strain sequencing project: providing services to taxonomists for standard genome sequencing and annotation.</title>
        <authorList>
            <consortium name="The Broad Institute Genomics Platform"/>
            <consortium name="The Broad Institute Genome Sequencing Center for Infectious Disease"/>
            <person name="Wu L."/>
            <person name="Ma J."/>
        </authorList>
    </citation>
    <scope>NUCLEOTIDE SEQUENCE [LARGE SCALE GENOMIC DNA]</scope>
    <source>
        <strain evidence="3">CGMCC 1.13681</strain>
    </source>
</reference>
<gene>
    <name evidence="2" type="ORF">ACFQLX_11595</name>
</gene>
<dbReference type="EMBL" id="JBHSZO010000015">
    <property type="protein sequence ID" value="MFC7218809.1"/>
    <property type="molecule type" value="Genomic_DNA"/>
</dbReference>
<sequence>MPPGISRLPDVGWMLRPLTGIPGVRHAVVLTDDGLRLGHGSAARLHGVVPELERAEAESLSAACAALTITTRSAVGLFLGPRAGVRQLMVESDHGFVLFTSTGLGAQLAVATDHSADVAEVAEQMQIVVAHIAAELSGYLRPPEGPPS</sequence>
<dbReference type="Proteomes" id="UP001596413">
    <property type="component" value="Unassembled WGS sequence"/>
</dbReference>
<organism evidence="2 3">
    <name type="scientific">Streptomyces polyrhachis</name>
    <dbReference type="NCBI Taxonomy" id="1282885"/>
    <lineage>
        <taxon>Bacteria</taxon>
        <taxon>Bacillati</taxon>
        <taxon>Actinomycetota</taxon>
        <taxon>Actinomycetes</taxon>
        <taxon>Kitasatosporales</taxon>
        <taxon>Streptomycetaceae</taxon>
        <taxon>Streptomyces</taxon>
    </lineage>
</organism>
<name>A0ABW2GFE9_9ACTN</name>
<protein>
    <submittedName>
        <fullName evidence="2">Roadblock/LC7 domain-containing protein</fullName>
    </submittedName>
</protein>
<accession>A0ABW2GFE9</accession>
<dbReference type="Pfam" id="PF03259">
    <property type="entry name" value="Robl_LC7"/>
    <property type="match status" value="1"/>
</dbReference>
<feature type="domain" description="Roadblock/LAMTOR2" evidence="1">
    <location>
        <begin position="12"/>
        <end position="112"/>
    </location>
</feature>
<evidence type="ECO:0000259" key="1">
    <source>
        <dbReference type="SMART" id="SM00960"/>
    </source>
</evidence>
<dbReference type="PANTHER" id="PTHR36222">
    <property type="entry name" value="SERINE PROTEASE INHIBITOR RV3364C"/>
    <property type="match status" value="1"/>
</dbReference>
<dbReference type="InterPro" id="IPR004942">
    <property type="entry name" value="Roadblock/LAMTOR2_dom"/>
</dbReference>
<evidence type="ECO:0000313" key="2">
    <source>
        <dbReference type="EMBL" id="MFC7218809.1"/>
    </source>
</evidence>
<dbReference type="SUPFAM" id="SSF103196">
    <property type="entry name" value="Roadblock/LC7 domain"/>
    <property type="match status" value="1"/>
</dbReference>
<evidence type="ECO:0000313" key="3">
    <source>
        <dbReference type="Proteomes" id="UP001596413"/>
    </source>
</evidence>
<dbReference type="InterPro" id="IPR053141">
    <property type="entry name" value="Mycobact_SerProt_Inhib_Rv3364c"/>
</dbReference>
<dbReference type="Gene3D" id="3.30.450.30">
    <property type="entry name" value="Dynein light chain 2a, cytoplasmic"/>
    <property type="match status" value="1"/>
</dbReference>
<proteinExistence type="predicted"/>
<dbReference type="SMART" id="SM00960">
    <property type="entry name" value="Robl_LC7"/>
    <property type="match status" value="1"/>
</dbReference>
<dbReference type="PANTHER" id="PTHR36222:SF1">
    <property type="entry name" value="SERINE PROTEASE INHIBITOR RV3364C"/>
    <property type="match status" value="1"/>
</dbReference>
<comment type="caution">
    <text evidence="2">The sequence shown here is derived from an EMBL/GenBank/DDBJ whole genome shotgun (WGS) entry which is preliminary data.</text>
</comment>